<dbReference type="Pfam" id="PF00498">
    <property type="entry name" value="FHA"/>
    <property type="match status" value="1"/>
</dbReference>
<sequence length="339" mass="36667">MSQNNDQGRPNPSQTWYDNGQVPQSKRFPFGAGNGDDASGPETRHNPQVDPYGQHNGGSQGNGQQNYAPPQQSQGRPAPQETPPYGQAPVNNGPQAPQYGNAPQRNDAQYGQYNAGQQGQYNGSQGQQPGYQQPSQQPNQGQYPPQGNQPQGGNYGPQDPNGQGNQPQYGSQGQQYGSQGQQYGSQGQQYGNQPQYGGQEQQYRNDEPVSGDSGNQQFQGILDPHTGEIHPVPDLEGLQDTDALLVVVSGPDSGSQILLDTDVVTVGRSPNADIFLDDVTVSRKHAEFIRTPSGFTLRDTGSLNGTYVGRQLIDSIELQNGADVQIGKFRMIFQQRPRS</sequence>
<dbReference type="Proteomes" id="UP000217564">
    <property type="component" value="Unassembled WGS sequence"/>
</dbReference>
<dbReference type="PROSITE" id="PS50006">
    <property type="entry name" value="FHA_DOMAIN"/>
    <property type="match status" value="1"/>
</dbReference>
<evidence type="ECO:0000256" key="2">
    <source>
        <dbReference type="SAM" id="MobiDB-lite"/>
    </source>
</evidence>
<reference evidence="8 11" key="2">
    <citation type="submission" date="2017-03" db="EMBL/GenBank/DDBJ databases">
        <authorList>
            <person name="Afonso C.L."/>
            <person name="Miller P.J."/>
            <person name="Scott M.A."/>
            <person name="Spackman E."/>
            <person name="Goraichik I."/>
            <person name="Dimitrov K.M."/>
            <person name="Suarez D.L."/>
            <person name="Swayne D.E."/>
        </authorList>
    </citation>
    <scope>NUCLEOTIDE SEQUENCE [LARGE SCALE GENOMIC DNA]</scope>
    <source>
        <strain evidence="8">6</strain>
        <strain evidence="11">6(3)</strain>
    </source>
</reference>
<accession>A0A2H1K2B0</accession>
<dbReference type="EMBL" id="CP025330">
    <property type="protein sequence ID" value="AZT93846.1"/>
    <property type="molecule type" value="Genomic_DNA"/>
</dbReference>
<dbReference type="Proteomes" id="UP000283000">
    <property type="component" value="Chromosome"/>
</dbReference>
<dbReference type="InterPro" id="IPR008984">
    <property type="entry name" value="SMAD_FHA_dom_sf"/>
</dbReference>
<dbReference type="Gene3D" id="2.60.200.20">
    <property type="match status" value="1"/>
</dbReference>
<keyword evidence="1" id="KW-0597">Phosphoprotein</keyword>
<evidence type="ECO:0000256" key="1">
    <source>
        <dbReference type="ARBA" id="ARBA00022553"/>
    </source>
</evidence>
<evidence type="ECO:0000259" key="3">
    <source>
        <dbReference type="PROSITE" id="PS50006"/>
    </source>
</evidence>
<dbReference type="Proteomes" id="UP000218620">
    <property type="component" value="Unassembled WGS sequence"/>
</dbReference>
<feature type="compositionally biased region" description="Polar residues" evidence="2">
    <location>
        <begin position="1"/>
        <end position="24"/>
    </location>
</feature>
<evidence type="ECO:0000313" key="9">
    <source>
        <dbReference type="Proteomes" id="UP000217564"/>
    </source>
</evidence>
<proteinExistence type="predicted"/>
<dbReference type="EMBL" id="NRGP01000015">
    <property type="protein sequence ID" value="PCC46199.1"/>
    <property type="molecule type" value="Genomic_DNA"/>
</dbReference>
<feature type="compositionally biased region" description="Low complexity" evidence="2">
    <location>
        <begin position="109"/>
        <end position="202"/>
    </location>
</feature>
<dbReference type="EMBL" id="FXYZ01000013">
    <property type="protein sequence ID" value="SMX93684.1"/>
    <property type="molecule type" value="Genomic_DNA"/>
</dbReference>
<reference evidence="12 13" key="4">
    <citation type="submission" date="2019-01" db="EMBL/GenBank/DDBJ databases">
        <title>Comparative genomic analysis of Brevibacterium aurantiacum sheds light on its evolution and its adaptation to smear-ripened cheeses.</title>
        <authorList>
            <person name="Moineau S."/>
        </authorList>
    </citation>
    <scope>NUCLEOTIDE SEQUENCE [LARGE SCALE GENOMIC DNA]</scope>
    <source>
        <strain evidence="4 13">SMQ-1417</strain>
        <strain evidence="5 12">SMQ-1420</strain>
    </source>
</reference>
<dbReference type="Proteomes" id="UP000282731">
    <property type="component" value="Chromosome"/>
</dbReference>
<dbReference type="AlphaFoldDB" id="A0A2A3YVT7"/>
<gene>
    <name evidence="8" type="ORF">BAURA63_02869</name>
    <name evidence="7" type="ORF">CIK64_11495</name>
    <name evidence="6" type="ORF">CIK65_05885</name>
    <name evidence="4" type="ORF">CXR23_12410</name>
    <name evidence="5" type="ORF">CXR27_11965</name>
</gene>
<evidence type="ECO:0000313" key="6">
    <source>
        <dbReference type="EMBL" id="PCC43393.1"/>
    </source>
</evidence>
<evidence type="ECO:0000313" key="7">
    <source>
        <dbReference type="EMBL" id="PCC46199.1"/>
    </source>
</evidence>
<evidence type="ECO:0000313" key="10">
    <source>
        <dbReference type="Proteomes" id="UP000218620"/>
    </source>
</evidence>
<evidence type="ECO:0000313" key="13">
    <source>
        <dbReference type="Proteomes" id="UP000283000"/>
    </source>
</evidence>
<feature type="region of interest" description="Disordered" evidence="2">
    <location>
        <begin position="1"/>
        <end position="235"/>
    </location>
</feature>
<dbReference type="SUPFAM" id="SSF49879">
    <property type="entry name" value="SMAD/FHA domain"/>
    <property type="match status" value="1"/>
</dbReference>
<reference evidence="12 13" key="3">
    <citation type="submission" date="2017-12" db="EMBL/GenBank/DDBJ databases">
        <authorList>
            <person name="Levesque S."/>
        </authorList>
    </citation>
    <scope>NUCLEOTIDE SEQUENCE [LARGE SCALE GENOMIC DNA]</scope>
    <source>
        <strain evidence="4 13">SMQ-1417</strain>
        <strain evidence="5 12">SMQ-1420</strain>
    </source>
</reference>
<reference evidence="9 10" key="1">
    <citation type="journal article" date="2017" name="Elife">
        <title>Extensive horizontal gene transfer in cheese-associated bacteria.</title>
        <authorList>
            <person name="Bonham K.S."/>
            <person name="Wolfe B.E."/>
            <person name="Dutton R.J."/>
        </authorList>
    </citation>
    <scope>NUCLEOTIDE SEQUENCE [LARGE SCALE GENOMIC DNA]</scope>
    <source>
        <strain evidence="7 9">947_7</strain>
        <strain evidence="6 10">962_8</strain>
    </source>
</reference>
<evidence type="ECO:0000313" key="8">
    <source>
        <dbReference type="EMBL" id="SMX93684.1"/>
    </source>
</evidence>
<dbReference type="EMBL" id="NRGQ01000006">
    <property type="protein sequence ID" value="PCC43393.1"/>
    <property type="molecule type" value="Genomic_DNA"/>
</dbReference>
<dbReference type="EMBL" id="CP025334">
    <property type="protein sequence ID" value="AZT97637.1"/>
    <property type="molecule type" value="Genomic_DNA"/>
</dbReference>
<dbReference type="RefSeq" id="WP_096162292.1">
    <property type="nucleotide sequence ID" value="NZ_CP025330.1"/>
</dbReference>
<dbReference type="SMART" id="SM00240">
    <property type="entry name" value="FHA"/>
    <property type="match status" value="1"/>
</dbReference>
<protein>
    <submittedName>
        <fullName evidence="8">FHA domain-containing protein</fullName>
    </submittedName>
    <submittedName>
        <fullName evidence="6">Phosphopeptide-binding protein</fullName>
    </submittedName>
</protein>
<name>A0A2A3YVT7_BREAU</name>
<evidence type="ECO:0000313" key="5">
    <source>
        <dbReference type="EMBL" id="AZT97637.1"/>
    </source>
</evidence>
<evidence type="ECO:0000313" key="4">
    <source>
        <dbReference type="EMBL" id="AZT93846.1"/>
    </source>
</evidence>
<organism evidence="6 10">
    <name type="scientific">Brevibacterium aurantiacum</name>
    <dbReference type="NCBI Taxonomy" id="273384"/>
    <lineage>
        <taxon>Bacteria</taxon>
        <taxon>Bacillati</taxon>
        <taxon>Actinomycetota</taxon>
        <taxon>Actinomycetes</taxon>
        <taxon>Micrococcales</taxon>
        <taxon>Brevibacteriaceae</taxon>
        <taxon>Brevibacterium</taxon>
    </lineage>
</organism>
<evidence type="ECO:0000313" key="11">
    <source>
        <dbReference type="Proteomes" id="UP000234327"/>
    </source>
</evidence>
<dbReference type="Proteomes" id="UP000234327">
    <property type="component" value="Unassembled WGS sequence"/>
</dbReference>
<accession>A0A2A3YVT7</accession>
<feature type="domain" description="FHA" evidence="3">
    <location>
        <begin position="264"/>
        <end position="313"/>
    </location>
</feature>
<evidence type="ECO:0000313" key="12">
    <source>
        <dbReference type="Proteomes" id="UP000282731"/>
    </source>
</evidence>
<dbReference type="InterPro" id="IPR000253">
    <property type="entry name" value="FHA_dom"/>
</dbReference>
<dbReference type="CDD" id="cd22684">
    <property type="entry name" value="FHA_GarA_OdhI-like"/>
    <property type="match status" value="1"/>
</dbReference>